<evidence type="ECO:0000256" key="4">
    <source>
        <dbReference type="ARBA" id="ARBA00022568"/>
    </source>
</evidence>
<organism evidence="17 18">
    <name type="scientific">Aphis glycines</name>
    <name type="common">Soybean aphid</name>
    <dbReference type="NCBI Taxonomy" id="307491"/>
    <lineage>
        <taxon>Eukaryota</taxon>
        <taxon>Metazoa</taxon>
        <taxon>Ecdysozoa</taxon>
        <taxon>Arthropoda</taxon>
        <taxon>Hexapoda</taxon>
        <taxon>Insecta</taxon>
        <taxon>Pterygota</taxon>
        <taxon>Neoptera</taxon>
        <taxon>Paraneoptera</taxon>
        <taxon>Hemiptera</taxon>
        <taxon>Sternorrhyncha</taxon>
        <taxon>Aphidomorpha</taxon>
        <taxon>Aphidoidea</taxon>
        <taxon>Aphididae</taxon>
        <taxon>Aphidini</taxon>
        <taxon>Aphis</taxon>
        <taxon>Aphis</taxon>
    </lineage>
</organism>
<comment type="function">
    <text evidence="15">Mitochondrial inner membrane calcium uniporter that mediates calcium uptake into mitochondria. Mitochondrial calcium homeostasis plays key roles in cellular physiology and regulates cell bioenergetics, cytoplasmic calcium signals and activation of cell death pathways.</text>
</comment>
<sequence>MFQKRQSIDLVASRQTSVLTWVGLGLMSVQFGILARLTWWEYSWDIMEPVTYFVTYGTAMAVYAYYVLTKQEYLMPDVRDRQYLITMHKKARKSGLDLHTYNLLKDKMASVQTDLARLKDPLVPPHRSQVMFDPLANCTATEMEPTGLWFKLRTRIKSLLDETKGKNRKRTTDNSI</sequence>
<keyword evidence="12 15" id="KW-0472">Membrane</keyword>
<keyword evidence="5 15" id="KW-0107">Calcium channel</keyword>
<dbReference type="InterPro" id="IPR006769">
    <property type="entry name" value="MCU_C"/>
</dbReference>
<dbReference type="InterPro" id="IPR039055">
    <property type="entry name" value="MCU_fam"/>
</dbReference>
<comment type="caution">
    <text evidence="17">The sequence shown here is derived from an EMBL/GenBank/DDBJ whole genome shotgun (WGS) entry which is preliminary data.</text>
</comment>
<evidence type="ECO:0000256" key="2">
    <source>
        <dbReference type="ARBA" id="ARBA00005653"/>
    </source>
</evidence>
<evidence type="ECO:0000256" key="9">
    <source>
        <dbReference type="ARBA" id="ARBA00022989"/>
    </source>
</evidence>
<keyword evidence="13 15" id="KW-0407">Ion channel</keyword>
<feature type="transmembrane region" description="Helical" evidence="15">
    <location>
        <begin position="51"/>
        <end position="68"/>
    </location>
</feature>
<accession>A0A6G0T750</accession>
<gene>
    <name evidence="17" type="ORF">AGLY_012899</name>
</gene>
<keyword evidence="3 15" id="KW-0813">Transport</keyword>
<dbReference type="Proteomes" id="UP000475862">
    <property type="component" value="Unassembled WGS sequence"/>
</dbReference>
<evidence type="ECO:0000256" key="6">
    <source>
        <dbReference type="ARBA" id="ARBA00022692"/>
    </source>
</evidence>
<evidence type="ECO:0000256" key="15">
    <source>
        <dbReference type="RuleBase" id="RU367035"/>
    </source>
</evidence>
<keyword evidence="8 15" id="KW-0106">Calcium</keyword>
<dbReference type="GO" id="GO:0005262">
    <property type="term" value="F:calcium channel activity"/>
    <property type="evidence" value="ECO:0007669"/>
    <property type="project" value="UniProtKB-UniRule"/>
</dbReference>
<dbReference type="AlphaFoldDB" id="A0A6G0T750"/>
<evidence type="ECO:0000313" key="17">
    <source>
        <dbReference type="EMBL" id="KAE9527201.1"/>
    </source>
</evidence>
<feature type="domain" description="Calcium uniporter protein C-terminal" evidence="16">
    <location>
        <begin position="3"/>
        <end position="103"/>
    </location>
</feature>
<evidence type="ECO:0000259" key="16">
    <source>
        <dbReference type="Pfam" id="PF04678"/>
    </source>
</evidence>
<evidence type="ECO:0000256" key="8">
    <source>
        <dbReference type="ARBA" id="ARBA00022837"/>
    </source>
</evidence>
<keyword evidence="9 15" id="KW-1133">Transmembrane helix</keyword>
<evidence type="ECO:0000256" key="1">
    <source>
        <dbReference type="ARBA" id="ARBA00004448"/>
    </source>
</evidence>
<proteinExistence type="inferred from homology"/>
<protein>
    <recommendedName>
        <fullName evidence="15">Calcium uniporter protein</fullName>
    </recommendedName>
</protein>
<feature type="transmembrane region" description="Helical" evidence="15">
    <location>
        <begin position="21"/>
        <end position="39"/>
    </location>
</feature>
<dbReference type="EMBL" id="VYZN01000053">
    <property type="protein sequence ID" value="KAE9527201.1"/>
    <property type="molecule type" value="Genomic_DNA"/>
</dbReference>
<keyword evidence="6 15" id="KW-0812">Transmembrane</keyword>
<dbReference type="PANTHER" id="PTHR13462:SF10">
    <property type="entry name" value="CALCIUM UNIPORTER PROTEIN, MITOCHONDRIAL"/>
    <property type="match status" value="1"/>
</dbReference>
<keyword evidence="11 15" id="KW-0496">Mitochondrion</keyword>
<reference evidence="17 18" key="1">
    <citation type="submission" date="2019-08" db="EMBL/GenBank/DDBJ databases">
        <title>The genome of the soybean aphid Biotype 1, its phylome, world population structure and adaptation to the North American continent.</title>
        <authorList>
            <person name="Giordano R."/>
            <person name="Donthu R.K."/>
            <person name="Hernandez A.G."/>
            <person name="Wright C.L."/>
            <person name="Zimin A.V."/>
        </authorList>
    </citation>
    <scope>NUCLEOTIDE SEQUENCE [LARGE SCALE GENOMIC DNA]</scope>
    <source>
        <tissue evidence="17">Whole aphids</tissue>
    </source>
</reference>
<comment type="catalytic activity">
    <reaction evidence="14">
        <text>Ca(2+)(in) = Ca(2+)(out)</text>
        <dbReference type="Rhea" id="RHEA:29671"/>
        <dbReference type="ChEBI" id="CHEBI:29108"/>
    </reaction>
</comment>
<keyword evidence="7 15" id="KW-0999">Mitochondrion inner membrane</keyword>
<dbReference type="GO" id="GO:0036444">
    <property type="term" value="P:calcium import into the mitochondrion"/>
    <property type="evidence" value="ECO:0007669"/>
    <property type="project" value="TreeGrafter"/>
</dbReference>
<evidence type="ECO:0000256" key="11">
    <source>
        <dbReference type="ARBA" id="ARBA00023128"/>
    </source>
</evidence>
<evidence type="ECO:0000256" key="7">
    <source>
        <dbReference type="ARBA" id="ARBA00022792"/>
    </source>
</evidence>
<dbReference type="OrthoDB" id="278338at2759"/>
<dbReference type="GO" id="GO:0051560">
    <property type="term" value="P:mitochondrial calcium ion homeostasis"/>
    <property type="evidence" value="ECO:0007669"/>
    <property type="project" value="UniProtKB-UniRule"/>
</dbReference>
<dbReference type="Pfam" id="PF04678">
    <property type="entry name" value="MCU"/>
    <property type="match status" value="1"/>
</dbReference>
<dbReference type="GO" id="GO:1990246">
    <property type="term" value="C:uniplex complex"/>
    <property type="evidence" value="ECO:0007669"/>
    <property type="project" value="TreeGrafter"/>
</dbReference>
<keyword evidence="4 15" id="KW-0109">Calcium transport</keyword>
<evidence type="ECO:0000256" key="13">
    <source>
        <dbReference type="ARBA" id="ARBA00023303"/>
    </source>
</evidence>
<evidence type="ECO:0000313" key="18">
    <source>
        <dbReference type="Proteomes" id="UP000475862"/>
    </source>
</evidence>
<evidence type="ECO:0000256" key="14">
    <source>
        <dbReference type="ARBA" id="ARBA00036634"/>
    </source>
</evidence>
<evidence type="ECO:0000256" key="10">
    <source>
        <dbReference type="ARBA" id="ARBA00023065"/>
    </source>
</evidence>
<dbReference type="PANTHER" id="PTHR13462">
    <property type="entry name" value="CALCIUM UNIPORTER PROTEIN, MITOCHONDRIAL"/>
    <property type="match status" value="1"/>
</dbReference>
<name>A0A6G0T750_APHGL</name>
<evidence type="ECO:0000256" key="12">
    <source>
        <dbReference type="ARBA" id="ARBA00023136"/>
    </source>
</evidence>
<comment type="domain">
    <text evidence="15">The selectivity filter, in which calcium ions are arranged in single file, is composed of two acidic rings separated by one helical turn along the central axis of the channel pore.</text>
</comment>
<dbReference type="GO" id="GO:0015292">
    <property type="term" value="F:uniporter activity"/>
    <property type="evidence" value="ECO:0007669"/>
    <property type="project" value="UniProtKB-UniRule"/>
</dbReference>
<comment type="similarity">
    <text evidence="2 15">Belongs to the MCU (TC 1.A.77) family.</text>
</comment>
<keyword evidence="10 15" id="KW-0406">Ion transport</keyword>
<comment type="subcellular location">
    <subcellularLocation>
        <location evidence="1 15">Mitochondrion inner membrane</location>
        <topology evidence="1 15">Multi-pass membrane protein</topology>
    </subcellularLocation>
</comment>
<evidence type="ECO:0000256" key="3">
    <source>
        <dbReference type="ARBA" id="ARBA00022448"/>
    </source>
</evidence>
<keyword evidence="18" id="KW-1185">Reference proteome</keyword>
<evidence type="ECO:0000256" key="5">
    <source>
        <dbReference type="ARBA" id="ARBA00022673"/>
    </source>
</evidence>